<gene>
    <name evidence="6" type="ORF">SFMTTN_3211</name>
</gene>
<proteinExistence type="inferred from homology"/>
<evidence type="ECO:0000313" key="7">
    <source>
        <dbReference type="Proteomes" id="UP000286806"/>
    </source>
</evidence>
<evidence type="ECO:0000256" key="4">
    <source>
        <dbReference type="ARBA" id="ARBA00022801"/>
    </source>
</evidence>
<protein>
    <submittedName>
        <fullName evidence="6">Adenosine deaminase</fullName>
    </submittedName>
</protein>
<keyword evidence="3" id="KW-0479">Metal-binding</keyword>
<dbReference type="GO" id="GO:0046872">
    <property type="term" value="F:metal ion binding"/>
    <property type="evidence" value="ECO:0007669"/>
    <property type="project" value="UniProtKB-KW"/>
</dbReference>
<dbReference type="GO" id="GO:0009168">
    <property type="term" value="P:purine ribonucleoside monophosphate biosynthetic process"/>
    <property type="evidence" value="ECO:0007669"/>
    <property type="project" value="InterPro"/>
</dbReference>
<keyword evidence="4" id="KW-0378">Hydrolase</keyword>
<evidence type="ECO:0000256" key="3">
    <source>
        <dbReference type="ARBA" id="ARBA00022723"/>
    </source>
</evidence>
<evidence type="ECO:0000256" key="5">
    <source>
        <dbReference type="ARBA" id="ARBA00022833"/>
    </source>
</evidence>
<organism evidence="6 7">
    <name type="scientific">Sulfuriferula multivorans</name>
    <dbReference type="NCBI Taxonomy" id="1559896"/>
    <lineage>
        <taxon>Bacteria</taxon>
        <taxon>Pseudomonadati</taxon>
        <taxon>Pseudomonadota</taxon>
        <taxon>Betaproteobacteria</taxon>
        <taxon>Nitrosomonadales</taxon>
        <taxon>Sulfuricellaceae</taxon>
        <taxon>Sulfuriferula</taxon>
    </lineage>
</organism>
<accession>A0A401JHC1</accession>
<evidence type="ECO:0000313" key="6">
    <source>
        <dbReference type="EMBL" id="GBL47376.1"/>
    </source>
</evidence>
<dbReference type="EMBL" id="BGOW01000039">
    <property type="protein sequence ID" value="GBL47376.1"/>
    <property type="molecule type" value="Genomic_DNA"/>
</dbReference>
<dbReference type="AlphaFoldDB" id="A0A401JHC1"/>
<sequence>MPRSDQSATATLPPRRVPEPFLRAEIAAFPLGSEESFHAGLVELDPQFREDNKTGELWRACEGRLAPHTGWSLDRLVAARDRGWFGPQPRGDRQAVPMHDYLRTLARSHLSPRAGVTEIEESTDLTSLDAADHYRWLTLTLPEDLLLAALGVEPAPVRVDLDPPLLVRRLLDLGVAEIHQHVGGGMDFPLLWASALAAIATPDVGEDALASPGAPLSEGKNLVRWLLVAAVARCLLTEYLIRGGQDFLAFVRDSYLSSKRVAWTPRRRETLHAALSALITGDDKRLPDIEPLRDLYADIHPTALTLKDFPVESVNDAFRRCDPIAVRLDLHGKSAGERWFLRKAFAYLDDKHRVPCGVRAGILDQHDDYFARVFWQTVRIRCQYYRTVVQRPLTGGLQWFIRFYGRLGNLRNPLNPIRPQVSYRVAGEGHRIRALEFRTSVANTPIEIGEEVLGFLRSWQRVLKETSGSMFEPEMGVIFHFIKDRDERAWSKGTPGAFWAETFAEPNREGGMDVTHGRYVDYFAKQCGKARALAELIEAVPSCLWVIRGLDVANDELGVPTWVLAPLFRHVLDVSARVSMLEDGLEPLKVTAHVGEDFRHLLEGMRRIYEQVHYILGGTKGRLGHAVALGVEPQAWAESVGSVLMPTEDRLWDLVWEWRLYTRYRIRPEFLAAAPAGRVEILLNKVRELSDHIYGKHAYQVEELAEAHHMLHRFLVPPYTRSPAVEGGYDTFLQAARNIKWSNDGRIHSPRRVGKILETYLDDEHAFRRGQTLIDVPVRLDEVDALNAVQHALRRGIAQLGIVIEVNPSSNLLIGDLLDLRNHPILRLNPPVPEPSAPPPVAIALGSDDPLTFSTELLREYTLLHQAACAAGYPERVVQGWLESIRRTGMDARFTKAWRPSANKKVKDLIDAMSKYLHEPY</sequence>
<keyword evidence="7" id="KW-1185">Reference proteome</keyword>
<comment type="cofactor">
    <cofactor evidence="1">
        <name>Zn(2+)</name>
        <dbReference type="ChEBI" id="CHEBI:29105"/>
    </cofactor>
</comment>
<comment type="similarity">
    <text evidence="2">Belongs to the metallo-dependent hydrolases superfamily. Adenosine and AMP deaminases family.</text>
</comment>
<reference evidence="6 7" key="1">
    <citation type="journal article" date="2019" name="Front. Microbiol.">
        <title>Genomes of Neutrophilic Sulfur-Oxidizing Chemolithoautotrophs Representing 9 Proteobacterial Species From 8 Genera.</title>
        <authorList>
            <person name="Watanabe T."/>
            <person name="Kojima H."/>
            <person name="Umezawa K."/>
            <person name="Hori C."/>
            <person name="Takasuka T.E."/>
            <person name="Kato Y."/>
            <person name="Fukui M."/>
        </authorList>
    </citation>
    <scope>NUCLEOTIDE SEQUENCE [LARGE SCALE GENOMIC DNA]</scope>
    <source>
        <strain evidence="6 7">TTN</strain>
    </source>
</reference>
<dbReference type="Gene3D" id="3.20.20.140">
    <property type="entry name" value="Metal-dependent hydrolases"/>
    <property type="match status" value="2"/>
</dbReference>
<dbReference type="InterPro" id="IPR006650">
    <property type="entry name" value="A/AMP_deam_AS"/>
</dbReference>
<dbReference type="SUPFAM" id="SSF51556">
    <property type="entry name" value="Metallo-dependent hydrolases"/>
    <property type="match status" value="2"/>
</dbReference>
<evidence type="ECO:0000256" key="1">
    <source>
        <dbReference type="ARBA" id="ARBA00001947"/>
    </source>
</evidence>
<name>A0A401JHC1_9PROT</name>
<evidence type="ECO:0000256" key="2">
    <source>
        <dbReference type="ARBA" id="ARBA00006676"/>
    </source>
</evidence>
<dbReference type="Proteomes" id="UP000286806">
    <property type="component" value="Unassembled WGS sequence"/>
</dbReference>
<dbReference type="InterPro" id="IPR032466">
    <property type="entry name" value="Metal_Hydrolase"/>
</dbReference>
<comment type="caution">
    <text evidence="6">The sequence shown here is derived from an EMBL/GenBank/DDBJ whole genome shotgun (WGS) entry which is preliminary data.</text>
</comment>
<keyword evidence="5" id="KW-0862">Zinc</keyword>
<dbReference type="PROSITE" id="PS00485">
    <property type="entry name" value="A_DEAMINASE"/>
    <property type="match status" value="1"/>
</dbReference>
<dbReference type="OrthoDB" id="8772092at2"/>
<dbReference type="GO" id="GO:0019239">
    <property type="term" value="F:deaminase activity"/>
    <property type="evidence" value="ECO:0007669"/>
    <property type="project" value="InterPro"/>
</dbReference>